<gene>
    <name evidence="1" type="ORF">HC352_01530</name>
</gene>
<protein>
    <submittedName>
        <fullName evidence="1">Uncharacterized protein</fullName>
    </submittedName>
</protein>
<dbReference type="EMBL" id="CP050804">
    <property type="protein sequence ID" value="QJC21328.1"/>
    <property type="molecule type" value="Genomic_DNA"/>
</dbReference>
<dbReference type="Pfam" id="PF21853">
    <property type="entry name" value="DUF6912"/>
    <property type="match status" value="1"/>
</dbReference>
<evidence type="ECO:0000313" key="1">
    <source>
        <dbReference type="EMBL" id="QJC21328.1"/>
    </source>
</evidence>
<proteinExistence type="predicted"/>
<accession>A0A6H2EID6</accession>
<evidence type="ECO:0000313" key="2">
    <source>
        <dbReference type="Proteomes" id="UP000502298"/>
    </source>
</evidence>
<dbReference type="AlphaFoldDB" id="A0A6H2EID6"/>
<dbReference type="RefSeq" id="WP_168917269.1">
    <property type="nucleotide sequence ID" value="NZ_CP050804.1"/>
</dbReference>
<name>A0A6H2EID6_9ACTO</name>
<dbReference type="KEGG" id="arca:HC352_01530"/>
<reference evidence="1 2" key="1">
    <citation type="submission" date="2020-03" db="EMBL/GenBank/DDBJ databases">
        <title>Complete genome of Arcanobacterium buesumensis sp. nov. strain 2701.</title>
        <authorList>
            <person name="Borowiak M."/>
            <person name="Alssahen M."/>
            <person name="Laemmler C."/>
            <person name="Malorny B."/>
            <person name="Hassan A."/>
            <person name="Prenger-Berninghoff E."/>
            <person name="Ploetz M."/>
            <person name="Abdulmawjood A."/>
        </authorList>
    </citation>
    <scope>NUCLEOTIDE SEQUENCE [LARGE SCALE GENOMIC DNA]</scope>
    <source>
        <strain evidence="1 2">2701</strain>
    </source>
</reference>
<sequence length="150" mass="16607">MRIYIPLTLSDLRENSISMRRVHAVTPALRSEVPNEDDEGYEYIATLAAADDSLRLLQRMPGEKLSRVVAVAVVSDNALQPVTDPELPTEVDLNAEVLWHEVESFHVDAPGSEDLVKQAIAGDEDAFIATGDIELLWFDISEREHIGLGL</sequence>
<organism evidence="1 2">
    <name type="scientific">Arcanobacterium buesumense</name>
    <dbReference type="NCBI Taxonomy" id="2722751"/>
    <lineage>
        <taxon>Bacteria</taxon>
        <taxon>Bacillati</taxon>
        <taxon>Actinomycetota</taxon>
        <taxon>Actinomycetes</taxon>
        <taxon>Actinomycetales</taxon>
        <taxon>Actinomycetaceae</taxon>
        <taxon>Arcanobacterium</taxon>
    </lineage>
</organism>
<dbReference type="InterPro" id="IPR054206">
    <property type="entry name" value="DUF6912"/>
</dbReference>
<dbReference type="Proteomes" id="UP000502298">
    <property type="component" value="Chromosome"/>
</dbReference>
<keyword evidence="2" id="KW-1185">Reference proteome</keyword>